<protein>
    <submittedName>
        <fullName evidence="1">Uncharacterized protein</fullName>
    </submittedName>
</protein>
<gene>
    <name evidence="1" type="ORF">WH47_01699</name>
</gene>
<evidence type="ECO:0000313" key="1">
    <source>
        <dbReference type="EMBL" id="KOC58856.1"/>
    </source>
</evidence>
<evidence type="ECO:0000313" key="2">
    <source>
        <dbReference type="Proteomes" id="UP000053825"/>
    </source>
</evidence>
<dbReference type="Proteomes" id="UP000053825">
    <property type="component" value="Unassembled WGS sequence"/>
</dbReference>
<dbReference type="EMBL" id="KQ415047">
    <property type="protein sequence ID" value="KOC58856.1"/>
    <property type="molecule type" value="Genomic_DNA"/>
</dbReference>
<proteinExistence type="predicted"/>
<keyword evidence="2" id="KW-1185">Reference proteome</keyword>
<reference evidence="1 2" key="1">
    <citation type="submission" date="2015-07" db="EMBL/GenBank/DDBJ databases">
        <title>The genome of Habropoda laboriosa.</title>
        <authorList>
            <person name="Pan H."/>
            <person name="Kapheim K."/>
        </authorList>
    </citation>
    <scope>NUCLEOTIDE SEQUENCE [LARGE SCALE GENOMIC DNA]</scope>
    <source>
        <strain evidence="1">0110345459</strain>
    </source>
</reference>
<accession>A0A0L7QK13</accession>
<name>A0A0L7QK13_9HYME</name>
<sequence>GEGKLTTKVIGDLTIYYGLAIRKNPDAIEKMKNDIWATYFHMSSSNENPIVSASDMKPRLRVRWHLSQIIKRL</sequence>
<organism evidence="1 2">
    <name type="scientific">Habropoda laboriosa</name>
    <dbReference type="NCBI Taxonomy" id="597456"/>
    <lineage>
        <taxon>Eukaryota</taxon>
        <taxon>Metazoa</taxon>
        <taxon>Ecdysozoa</taxon>
        <taxon>Arthropoda</taxon>
        <taxon>Hexapoda</taxon>
        <taxon>Insecta</taxon>
        <taxon>Pterygota</taxon>
        <taxon>Neoptera</taxon>
        <taxon>Endopterygota</taxon>
        <taxon>Hymenoptera</taxon>
        <taxon>Apocrita</taxon>
        <taxon>Aculeata</taxon>
        <taxon>Apoidea</taxon>
        <taxon>Anthophila</taxon>
        <taxon>Apidae</taxon>
        <taxon>Habropoda</taxon>
    </lineage>
</organism>
<dbReference type="AlphaFoldDB" id="A0A0L7QK13"/>
<feature type="non-terminal residue" evidence="1">
    <location>
        <position position="1"/>
    </location>
</feature>